<dbReference type="InterPro" id="IPR029063">
    <property type="entry name" value="SAM-dependent_MTases_sf"/>
</dbReference>
<gene>
    <name evidence="1" type="ORF">FBFR_16220</name>
</gene>
<dbReference type="GO" id="GO:0008168">
    <property type="term" value="F:methyltransferase activity"/>
    <property type="evidence" value="ECO:0007669"/>
    <property type="project" value="UniProtKB-KW"/>
</dbReference>
<dbReference type="STRING" id="249352.SAMN05444395_101184"/>
<evidence type="ECO:0000313" key="2">
    <source>
        <dbReference type="Proteomes" id="UP000077164"/>
    </source>
</evidence>
<dbReference type="PANTHER" id="PTHR43861:SF6">
    <property type="entry name" value="METHYLTRANSFERASE TYPE 11"/>
    <property type="match status" value="1"/>
</dbReference>
<keyword evidence="2" id="KW-1185">Reference proteome</keyword>
<evidence type="ECO:0000313" key="1">
    <source>
        <dbReference type="EMBL" id="OAB25219.1"/>
    </source>
</evidence>
<dbReference type="Gene3D" id="3.40.50.150">
    <property type="entry name" value="Vaccinia Virus protein VP39"/>
    <property type="match status" value="1"/>
</dbReference>
<dbReference type="AlphaFoldDB" id="A0A167U3I5"/>
<dbReference type="PANTHER" id="PTHR43861">
    <property type="entry name" value="TRANS-ACONITATE 2-METHYLTRANSFERASE-RELATED"/>
    <property type="match status" value="1"/>
</dbReference>
<dbReference type="EMBL" id="LVJE01000048">
    <property type="protein sequence ID" value="OAB25219.1"/>
    <property type="molecule type" value="Genomic_DNA"/>
</dbReference>
<sequence length="309" mass="36035">MHQLHNCPICNSQTINSYIQTTAQMHSSKELFNFDQCAECQLVFLNPRVELDELKNYYTSHYLPYRGSEAWGKFEKLVEGSQQKLDLKRVQRVRDTHLISSESLILDVGCGKPSFLKACQQKLHCQAMGIDFSNEGWKEQEASFEGLDLRVAEIKELSSNLQPDVITMWHYLEHDYTPLENLTYLKSIAKPSTTLVIEVPNFDSTSRKKYNENWAGWHTPRHISLFSPNNIEMLLNKSGWKVTKLLTHGTMDPYLLYWMSEMEKKGIQWDKNMEDEFWNFMVGMVQFMPKKWMEKKSSLGIMTVIATPN</sequence>
<dbReference type="Pfam" id="PF13489">
    <property type="entry name" value="Methyltransf_23"/>
    <property type="match status" value="1"/>
</dbReference>
<reference evidence="1 2" key="1">
    <citation type="submission" date="2016-03" db="EMBL/GenBank/DDBJ databases">
        <title>Draft genome sequence of Flavobacterium fryxellicola DSM 16209.</title>
        <authorList>
            <person name="Shin S.-K."/>
            <person name="Yi H."/>
        </authorList>
    </citation>
    <scope>NUCLEOTIDE SEQUENCE [LARGE SCALE GENOMIC DNA]</scope>
    <source>
        <strain evidence="1 2">DSM 16209</strain>
    </source>
</reference>
<comment type="caution">
    <text evidence="1">The sequence shown here is derived from an EMBL/GenBank/DDBJ whole genome shotgun (WGS) entry which is preliminary data.</text>
</comment>
<keyword evidence="1" id="KW-0489">Methyltransferase</keyword>
<dbReference type="GO" id="GO:0032259">
    <property type="term" value="P:methylation"/>
    <property type="evidence" value="ECO:0007669"/>
    <property type="project" value="UniProtKB-KW"/>
</dbReference>
<accession>A0A167U3I5</accession>
<dbReference type="SUPFAM" id="SSF53335">
    <property type="entry name" value="S-adenosyl-L-methionine-dependent methyltransferases"/>
    <property type="match status" value="1"/>
</dbReference>
<name>A0A167U3I5_9FLAO</name>
<dbReference type="Proteomes" id="UP000077164">
    <property type="component" value="Unassembled WGS sequence"/>
</dbReference>
<protein>
    <submittedName>
        <fullName evidence="1">SAM-dependent methyltransferase</fullName>
    </submittedName>
</protein>
<organism evidence="1 2">
    <name type="scientific">Flavobacterium fryxellicola</name>
    <dbReference type="NCBI Taxonomy" id="249352"/>
    <lineage>
        <taxon>Bacteria</taxon>
        <taxon>Pseudomonadati</taxon>
        <taxon>Bacteroidota</taxon>
        <taxon>Flavobacteriia</taxon>
        <taxon>Flavobacteriales</taxon>
        <taxon>Flavobacteriaceae</taxon>
        <taxon>Flavobacterium</taxon>
    </lineage>
</organism>
<dbReference type="OrthoDB" id="9791837at2"/>
<keyword evidence="1" id="KW-0808">Transferase</keyword>
<proteinExistence type="predicted"/>